<evidence type="ECO:0000256" key="2">
    <source>
        <dbReference type="ARBA" id="ARBA00025796"/>
    </source>
</evidence>
<keyword evidence="5" id="KW-1185">Reference proteome</keyword>
<dbReference type="STRING" id="429701.A0A2G9H738"/>
<protein>
    <recommendedName>
        <fullName evidence="3">Protein TILLER ANGLE CONTROL 1</fullName>
    </recommendedName>
</protein>
<accession>A0A2G9H738</accession>
<dbReference type="GO" id="GO:0001763">
    <property type="term" value="P:morphogenesis of a branching structure"/>
    <property type="evidence" value="ECO:0007669"/>
    <property type="project" value="InterPro"/>
</dbReference>
<dbReference type="PANTHER" id="PTHR38366:SF1">
    <property type="entry name" value="PROTEIN TILLER ANGLE CONTROL 1"/>
    <property type="match status" value="1"/>
</dbReference>
<evidence type="ECO:0000313" key="5">
    <source>
        <dbReference type="Proteomes" id="UP000231279"/>
    </source>
</evidence>
<name>A0A2G9H738_9LAMI</name>
<reference evidence="5" key="1">
    <citation type="journal article" date="2018" name="Gigascience">
        <title>Genome assembly of the Pink Ipe (Handroanthus impetiginosus, Bignoniaceae), a highly valued, ecologically keystone Neotropical timber forest tree.</title>
        <authorList>
            <person name="Silva-Junior O.B."/>
            <person name="Grattapaglia D."/>
            <person name="Novaes E."/>
            <person name="Collevatti R.G."/>
        </authorList>
    </citation>
    <scope>NUCLEOTIDE SEQUENCE [LARGE SCALE GENOMIC DNA]</scope>
    <source>
        <strain evidence="5">cv. UFG-1</strain>
    </source>
</reference>
<proteinExistence type="inferred from homology"/>
<organism evidence="4 5">
    <name type="scientific">Handroanthus impetiginosus</name>
    <dbReference type="NCBI Taxonomy" id="429701"/>
    <lineage>
        <taxon>Eukaryota</taxon>
        <taxon>Viridiplantae</taxon>
        <taxon>Streptophyta</taxon>
        <taxon>Embryophyta</taxon>
        <taxon>Tracheophyta</taxon>
        <taxon>Spermatophyta</taxon>
        <taxon>Magnoliopsida</taxon>
        <taxon>eudicotyledons</taxon>
        <taxon>Gunneridae</taxon>
        <taxon>Pentapetalae</taxon>
        <taxon>asterids</taxon>
        <taxon>lamiids</taxon>
        <taxon>Lamiales</taxon>
        <taxon>Bignoniaceae</taxon>
        <taxon>Crescentiina</taxon>
        <taxon>Tabebuia alliance</taxon>
        <taxon>Handroanthus</taxon>
    </lineage>
</organism>
<dbReference type="OrthoDB" id="1922866at2759"/>
<evidence type="ECO:0000256" key="3">
    <source>
        <dbReference type="ARBA" id="ARBA00026138"/>
    </source>
</evidence>
<dbReference type="AlphaFoldDB" id="A0A2G9H738"/>
<dbReference type="EMBL" id="NKXS01002495">
    <property type="protein sequence ID" value="PIN13337.1"/>
    <property type="molecule type" value="Genomic_DNA"/>
</dbReference>
<dbReference type="Proteomes" id="UP000231279">
    <property type="component" value="Unassembled WGS sequence"/>
</dbReference>
<comment type="similarity">
    <text evidence="2">Belongs to the TAC family.</text>
</comment>
<gene>
    <name evidence="4" type="ORF">CDL12_14042</name>
</gene>
<dbReference type="InterPro" id="IPR044989">
    <property type="entry name" value="TAC1"/>
</dbReference>
<evidence type="ECO:0000313" key="4">
    <source>
        <dbReference type="EMBL" id="PIN13337.1"/>
    </source>
</evidence>
<dbReference type="PANTHER" id="PTHR38366">
    <property type="entry name" value="NAD-DEPENDENT PROTEIN DEACETYLASE HST1-LIKE PROTEIN"/>
    <property type="match status" value="1"/>
</dbReference>
<comment type="caution">
    <text evidence="4">The sequence shown here is derived from an EMBL/GenBank/DDBJ whole genome shotgun (WGS) entry which is preliminary data.</text>
</comment>
<evidence type="ECO:0000256" key="1">
    <source>
        <dbReference type="ARBA" id="ARBA00022604"/>
    </source>
</evidence>
<sequence length="304" mass="35262">MTLPCSAISFGALIESFHPHLHSSLQLELIPLQYIDNLDKHLHPSSATHKMKIFNWVHRRFNNKLAENAAKKNGLIAEHHQQLQFMVENNTSVFERWRGGILTIGTFGYDPLKDENEENDACFCDQEESDKEHLLSQEYESTDLITADCSEGEDEEVEVNDEREVEEEANPLDVYAAAYAHEFERLVEGRKRVADEESEFEFKFEFEYVLLEKTTKKARTTLADLFSADAEELQKKQEEEEEPISKLGETTKEKLPNNYCKQQGFSFGKKLMVDEARPIHKLHQLVRRMLKRKIHPDDHASLLP</sequence>
<keyword evidence="1" id="KW-0341">Growth regulation</keyword>